<gene>
    <name evidence="3" type="primary">fxsA</name>
    <name evidence="3" type="ORF">NCTC11862_02250</name>
</gene>
<dbReference type="EMBL" id="UFXQ01000001">
    <property type="protein sequence ID" value="STC70432.1"/>
    <property type="molecule type" value="Genomic_DNA"/>
</dbReference>
<accession>A0A376CQ83</accession>
<organism evidence="3 4">
    <name type="scientific">Corynebacterium pilosum</name>
    <dbReference type="NCBI Taxonomy" id="35756"/>
    <lineage>
        <taxon>Bacteria</taxon>
        <taxon>Bacillati</taxon>
        <taxon>Actinomycetota</taxon>
        <taxon>Actinomycetes</taxon>
        <taxon>Mycobacteriales</taxon>
        <taxon>Corynebacteriaceae</taxon>
        <taxon>Corynebacterium</taxon>
    </lineage>
</organism>
<feature type="transmembrane region" description="Helical" evidence="2">
    <location>
        <begin position="69"/>
        <end position="93"/>
    </location>
</feature>
<feature type="compositionally biased region" description="Acidic residues" evidence="1">
    <location>
        <begin position="158"/>
        <end position="168"/>
    </location>
</feature>
<dbReference type="OrthoDB" id="4422778at2"/>
<dbReference type="AlphaFoldDB" id="A0A376CQ83"/>
<dbReference type="PANTHER" id="PTHR35335:SF1">
    <property type="entry name" value="UPF0716 PROTEIN FXSA"/>
    <property type="match status" value="1"/>
</dbReference>
<feature type="region of interest" description="Disordered" evidence="1">
    <location>
        <begin position="130"/>
        <end position="196"/>
    </location>
</feature>
<dbReference type="Proteomes" id="UP000254467">
    <property type="component" value="Unassembled WGS sequence"/>
</dbReference>
<name>A0A376CQ83_9CORY</name>
<dbReference type="PANTHER" id="PTHR35335">
    <property type="entry name" value="UPF0716 PROTEIN FXSA"/>
    <property type="match status" value="1"/>
</dbReference>
<dbReference type="InterPro" id="IPR007313">
    <property type="entry name" value="FxsA"/>
</dbReference>
<dbReference type="GO" id="GO:0016020">
    <property type="term" value="C:membrane"/>
    <property type="evidence" value="ECO:0007669"/>
    <property type="project" value="InterPro"/>
</dbReference>
<keyword evidence="2" id="KW-0812">Transmembrane</keyword>
<keyword evidence="2" id="KW-1133">Transmembrane helix</keyword>
<evidence type="ECO:0000256" key="2">
    <source>
        <dbReference type="SAM" id="Phobius"/>
    </source>
</evidence>
<dbReference type="NCBIfam" id="NF008528">
    <property type="entry name" value="PRK11463.1-2"/>
    <property type="match status" value="1"/>
</dbReference>
<protein>
    <submittedName>
        <fullName evidence="3">FxsA</fullName>
    </submittedName>
</protein>
<feature type="transmembrane region" description="Helical" evidence="2">
    <location>
        <begin position="26"/>
        <end position="48"/>
    </location>
</feature>
<dbReference type="STRING" id="35756.GCA_001044155_02602"/>
<feature type="compositionally biased region" description="Basic and acidic residues" evidence="1">
    <location>
        <begin position="169"/>
        <end position="196"/>
    </location>
</feature>
<proteinExistence type="predicted"/>
<keyword evidence="4" id="KW-1185">Reference proteome</keyword>
<sequence>MRLLLGFVFLEALVFIAVGAWIGYGWAILLVLGLMLVGGLAGSASLRATMLRARSGRDTPGKVAGDSGLIMAGWAMSMIPGIVSSVVGLILLFGPTRSIIRRSVATKLTRDIENFGVSVYEHSPMAKRHDHYGSFGGSTAAAHPTHPSHGAQDTGAGDAEDMVIDADEIERWTRDLDPEDFQDPKKDSDSVKDEDK</sequence>
<evidence type="ECO:0000313" key="3">
    <source>
        <dbReference type="EMBL" id="STC70432.1"/>
    </source>
</evidence>
<dbReference type="Pfam" id="PF04186">
    <property type="entry name" value="FxsA"/>
    <property type="match status" value="1"/>
</dbReference>
<evidence type="ECO:0000313" key="4">
    <source>
        <dbReference type="Proteomes" id="UP000254467"/>
    </source>
</evidence>
<dbReference type="RefSeq" id="WP_018581939.1">
    <property type="nucleotide sequence ID" value="NZ_LDYD01000008.1"/>
</dbReference>
<evidence type="ECO:0000256" key="1">
    <source>
        <dbReference type="SAM" id="MobiDB-lite"/>
    </source>
</evidence>
<keyword evidence="2" id="KW-0472">Membrane</keyword>
<reference evidence="3 4" key="1">
    <citation type="submission" date="2018-06" db="EMBL/GenBank/DDBJ databases">
        <authorList>
            <consortium name="Pathogen Informatics"/>
            <person name="Doyle S."/>
        </authorList>
    </citation>
    <scope>NUCLEOTIDE SEQUENCE [LARGE SCALE GENOMIC DNA]</scope>
    <source>
        <strain evidence="3 4">NCTC11862</strain>
    </source>
</reference>